<dbReference type="EMBL" id="CP114584">
    <property type="protein sequence ID" value="WBA14422.1"/>
    <property type="molecule type" value="Genomic_DNA"/>
</dbReference>
<evidence type="ECO:0000313" key="8">
    <source>
        <dbReference type="Proteomes" id="UP001164676"/>
    </source>
</evidence>
<dbReference type="InterPro" id="IPR004839">
    <property type="entry name" value="Aminotransferase_I/II_large"/>
</dbReference>
<protein>
    <submittedName>
        <fullName evidence="7">PLP-dependent aminotransferase family protein</fullName>
    </submittedName>
</protein>
<dbReference type="Gene3D" id="1.10.10.10">
    <property type="entry name" value="Winged helix-like DNA-binding domain superfamily/Winged helix DNA-binding domain"/>
    <property type="match status" value="1"/>
</dbReference>
<reference evidence="7" key="1">
    <citation type="submission" date="2022-09" db="EMBL/GenBank/DDBJ databases">
        <authorList>
            <person name="Li Z.-J."/>
        </authorList>
    </citation>
    <scope>NUCLEOTIDE SEQUENCE</scope>
    <source>
        <strain evidence="7">TGB10</strain>
    </source>
</reference>
<dbReference type="InterPro" id="IPR036390">
    <property type="entry name" value="WH_DNA-bd_sf"/>
</dbReference>
<dbReference type="PANTHER" id="PTHR46577:SF2">
    <property type="entry name" value="TRANSCRIPTIONAL REGULATORY PROTEIN"/>
    <property type="match status" value="1"/>
</dbReference>
<keyword evidence="2" id="KW-0663">Pyridoxal phosphate</keyword>
<evidence type="ECO:0000256" key="3">
    <source>
        <dbReference type="ARBA" id="ARBA00023015"/>
    </source>
</evidence>
<dbReference type="CDD" id="cd07377">
    <property type="entry name" value="WHTH_GntR"/>
    <property type="match status" value="1"/>
</dbReference>
<evidence type="ECO:0000256" key="5">
    <source>
        <dbReference type="ARBA" id="ARBA00023163"/>
    </source>
</evidence>
<dbReference type="Gene3D" id="3.90.1150.10">
    <property type="entry name" value="Aspartate Aminotransferase, domain 1"/>
    <property type="match status" value="1"/>
</dbReference>
<dbReference type="InterPro" id="IPR015421">
    <property type="entry name" value="PyrdxlP-dep_Trfase_major"/>
</dbReference>
<evidence type="ECO:0000256" key="4">
    <source>
        <dbReference type="ARBA" id="ARBA00023125"/>
    </source>
</evidence>
<evidence type="ECO:0000256" key="1">
    <source>
        <dbReference type="ARBA" id="ARBA00005384"/>
    </source>
</evidence>
<dbReference type="InterPro" id="IPR000524">
    <property type="entry name" value="Tscrpt_reg_HTH_GntR"/>
</dbReference>
<dbReference type="Pfam" id="PF00392">
    <property type="entry name" value="GntR"/>
    <property type="match status" value="1"/>
</dbReference>
<dbReference type="SMART" id="SM00345">
    <property type="entry name" value="HTH_GNTR"/>
    <property type="match status" value="1"/>
</dbReference>
<dbReference type="InterPro" id="IPR051446">
    <property type="entry name" value="HTH_trans_reg/aminotransferase"/>
</dbReference>
<name>A0ABY7LE12_9GAMM</name>
<feature type="domain" description="HTH gntR-type" evidence="6">
    <location>
        <begin position="31"/>
        <end position="99"/>
    </location>
</feature>
<keyword evidence="4" id="KW-0238">DNA-binding</keyword>
<keyword evidence="8" id="KW-1185">Reference proteome</keyword>
<dbReference type="GO" id="GO:0008483">
    <property type="term" value="F:transaminase activity"/>
    <property type="evidence" value="ECO:0007669"/>
    <property type="project" value="UniProtKB-KW"/>
</dbReference>
<comment type="similarity">
    <text evidence="1">In the C-terminal section; belongs to the class-I pyridoxal-phosphate-dependent aminotransferase family.</text>
</comment>
<evidence type="ECO:0000256" key="2">
    <source>
        <dbReference type="ARBA" id="ARBA00022898"/>
    </source>
</evidence>
<accession>A0ABY7LE12</accession>
<dbReference type="SUPFAM" id="SSF46785">
    <property type="entry name" value="Winged helix' DNA-binding domain"/>
    <property type="match status" value="1"/>
</dbReference>
<keyword evidence="7" id="KW-0032">Aminotransferase</keyword>
<dbReference type="CDD" id="cd00609">
    <property type="entry name" value="AAT_like"/>
    <property type="match status" value="1"/>
</dbReference>
<evidence type="ECO:0000313" key="7">
    <source>
        <dbReference type="EMBL" id="WBA14422.1"/>
    </source>
</evidence>
<keyword evidence="3" id="KW-0805">Transcription regulation</keyword>
<proteinExistence type="inferred from homology"/>
<dbReference type="Pfam" id="PF00155">
    <property type="entry name" value="Aminotran_1_2"/>
    <property type="match status" value="1"/>
</dbReference>
<keyword evidence="5" id="KW-0804">Transcription</keyword>
<dbReference type="PANTHER" id="PTHR46577">
    <property type="entry name" value="HTH-TYPE TRANSCRIPTIONAL REGULATORY PROTEIN GABR"/>
    <property type="match status" value="1"/>
</dbReference>
<keyword evidence="7" id="KW-0808">Transferase</keyword>
<dbReference type="Proteomes" id="UP001164676">
    <property type="component" value="Chromosome"/>
</dbReference>
<dbReference type="InterPro" id="IPR015422">
    <property type="entry name" value="PyrdxlP-dep_Trfase_small"/>
</dbReference>
<sequence length="515" mass="56730">MTSQSSGIAQGKANTARYYRAVVVTGSGMVQVRYQDIAVWVKTQIDQRVWQAGERIPSVREMSRLQHVSPMTVMRAYEQLEADGWVEARPRAGYFVRPHYNQLSSDSLARPQADSHWLQAHQDVFDVISASKSGSCFPFGSAFPDPTLFPMQALGRAMARVLRQSSHPDYLTMLPPGDEGFRRMIAQRYLRQGIKVAMDEIIITNGAIEALSLSLAALTQPGDKVIIEAPAFYGVLQTLERLQLEPVPVPVDPETGVNINALEAALSTHHVAACWLMSNFHNPTGASIPEKDRPALVSLLARHQVPLIEDDVYGELFFSESRPMPLKCYDSQGLVLHCGSFSKQLAPGFRVGWVAAGCYATQIEKRQYVSSLSVGAPNQLAIAHYLQQGGYDAHLRRLRTALLQRKHAVRDSLRRILPTSASITDPQGGYFLWVTLNNGMDTRQLFRELLPYGITLAPGALFATDDRFNDSFRLNFSISAPETVDADAPASVDSGLTQIATVLSSLSIADTVTAK</sequence>
<dbReference type="RefSeq" id="WP_269597587.1">
    <property type="nucleotide sequence ID" value="NZ_CP114584.1"/>
</dbReference>
<organism evidence="7 8">
    <name type="scientific">Salinivibrio proteolyticus</name>
    <dbReference type="NCBI Taxonomy" id="334715"/>
    <lineage>
        <taxon>Bacteria</taxon>
        <taxon>Pseudomonadati</taxon>
        <taxon>Pseudomonadota</taxon>
        <taxon>Gammaproteobacteria</taxon>
        <taxon>Vibrionales</taxon>
        <taxon>Vibrionaceae</taxon>
        <taxon>Salinivibrio</taxon>
    </lineage>
</organism>
<dbReference type="InterPro" id="IPR015424">
    <property type="entry name" value="PyrdxlP-dep_Trfase"/>
</dbReference>
<evidence type="ECO:0000259" key="6">
    <source>
        <dbReference type="PROSITE" id="PS50949"/>
    </source>
</evidence>
<gene>
    <name evidence="7" type="ORF">N7E60_12090</name>
</gene>
<dbReference type="SUPFAM" id="SSF53383">
    <property type="entry name" value="PLP-dependent transferases"/>
    <property type="match status" value="1"/>
</dbReference>
<dbReference type="PROSITE" id="PS50949">
    <property type="entry name" value="HTH_GNTR"/>
    <property type="match status" value="1"/>
</dbReference>
<dbReference type="InterPro" id="IPR036388">
    <property type="entry name" value="WH-like_DNA-bd_sf"/>
</dbReference>
<dbReference type="Gene3D" id="3.40.640.10">
    <property type="entry name" value="Type I PLP-dependent aspartate aminotransferase-like (Major domain)"/>
    <property type="match status" value="1"/>
</dbReference>